<feature type="domain" description="HD" evidence="1">
    <location>
        <begin position="170"/>
        <end position="291"/>
    </location>
</feature>
<dbReference type="RefSeq" id="WP_369018730.1">
    <property type="nucleotide sequence ID" value="NZ_CP121689.1"/>
</dbReference>
<proteinExistence type="predicted"/>
<dbReference type="PANTHER" id="PTHR43155">
    <property type="entry name" value="CYCLIC DI-GMP PHOSPHODIESTERASE PA4108-RELATED"/>
    <property type="match status" value="1"/>
</dbReference>
<dbReference type="Pfam" id="PF13487">
    <property type="entry name" value="HD_5"/>
    <property type="match status" value="1"/>
</dbReference>
<dbReference type="SMART" id="SM00471">
    <property type="entry name" value="HDc"/>
    <property type="match status" value="1"/>
</dbReference>
<dbReference type="InterPro" id="IPR006674">
    <property type="entry name" value="HD_domain"/>
</dbReference>
<gene>
    <name evidence="3" type="ORF">QBE54_02205</name>
</gene>
<organism evidence="3 4">
    <name type="scientific">Thermatribacter velox</name>
    <dbReference type="NCBI Taxonomy" id="3039681"/>
    <lineage>
        <taxon>Bacteria</taxon>
        <taxon>Pseudomonadati</taxon>
        <taxon>Atribacterota</taxon>
        <taxon>Atribacteria</taxon>
        <taxon>Atribacterales</taxon>
        <taxon>Thermatribacteraceae</taxon>
        <taxon>Thermatribacter</taxon>
    </lineage>
</organism>
<accession>A0ABZ2YEI9</accession>
<reference evidence="3 4" key="1">
    <citation type="submission" date="2023-03" db="EMBL/GenBank/DDBJ databases">
        <title>Novel Species.</title>
        <authorList>
            <person name="Ma S."/>
        </authorList>
    </citation>
    <scope>NUCLEOTIDE SEQUENCE [LARGE SCALE GENOMIC DNA]</scope>
    <source>
        <strain evidence="3 4">B11</strain>
    </source>
</reference>
<dbReference type="PROSITE" id="PS51831">
    <property type="entry name" value="HD"/>
    <property type="match status" value="1"/>
</dbReference>
<keyword evidence="3" id="KW-0378">Hydrolase</keyword>
<evidence type="ECO:0000313" key="4">
    <source>
        <dbReference type="Proteomes" id="UP001461341"/>
    </source>
</evidence>
<feature type="domain" description="HD-GYP" evidence="2">
    <location>
        <begin position="148"/>
        <end position="343"/>
    </location>
</feature>
<evidence type="ECO:0000259" key="1">
    <source>
        <dbReference type="PROSITE" id="PS51831"/>
    </source>
</evidence>
<dbReference type="CDD" id="cd00077">
    <property type="entry name" value="HDc"/>
    <property type="match status" value="1"/>
</dbReference>
<dbReference type="SUPFAM" id="SSF109604">
    <property type="entry name" value="HD-domain/PDEase-like"/>
    <property type="match status" value="1"/>
</dbReference>
<name>A0ABZ2YEI9_9BACT</name>
<sequence length="563" mass="64652">MESYFWDSFLERVYQEVDDSSIRSISLLCRLLDGRLEVVSTFLQDKGIDPLFRGVRISPPLSKEKVNPENAVLVLPIAPELAHLTYFAGVSEAGNRFLLIVLSFGPMVVAAVAEKDISTKLTEVLQKIASSNEMLRKERFRLYEQLNHRLVLDSFLFSLVTLLQAVEPYTYYHSLRVAAFAQSVALGMNLSLEIQETLRVAGLVHDLGKLFVPREILLKPGRLTREELEEVKRHVSYLDRIFLGNTFMEDYLHIARLHHERLDGSGYLGLKEEEIPFEARILAVCDVFDALLHHRPYRRAYSFEEAVKEINAMGKAGKLDAKVIEKALLSVPEYYLRKRKEEGLPLFPGIEVSVRRIRGGESFEKEIYPGRVVEVERDKIILAFDSPPSLSSEESVLISWDLFYSAFELTARLILVEGRHFTFLVKRTEERRRAFALPWNLQIHFMKFEPGQSGELVRLLMQNLKNLHQGETEIIGGDRMTFLTDSSSLQVGDNLVVLFEAYGERFIVPARVVKVENLGFVQRVHLEDFALPQREVDRIYGILFRREAEIRFRVSKTSLVNTS</sequence>
<dbReference type="PROSITE" id="PS51832">
    <property type="entry name" value="HD_GYP"/>
    <property type="match status" value="1"/>
</dbReference>
<dbReference type="Proteomes" id="UP001461341">
    <property type="component" value="Chromosome"/>
</dbReference>
<dbReference type="InterPro" id="IPR037522">
    <property type="entry name" value="HD_GYP_dom"/>
</dbReference>
<keyword evidence="4" id="KW-1185">Reference proteome</keyword>
<dbReference type="EMBL" id="CP121689">
    <property type="protein sequence ID" value="WZL76566.1"/>
    <property type="molecule type" value="Genomic_DNA"/>
</dbReference>
<evidence type="ECO:0000259" key="2">
    <source>
        <dbReference type="PROSITE" id="PS51832"/>
    </source>
</evidence>
<evidence type="ECO:0000313" key="3">
    <source>
        <dbReference type="EMBL" id="WZL76566.1"/>
    </source>
</evidence>
<dbReference type="GO" id="GO:0016787">
    <property type="term" value="F:hydrolase activity"/>
    <property type="evidence" value="ECO:0007669"/>
    <property type="project" value="UniProtKB-KW"/>
</dbReference>
<dbReference type="InterPro" id="IPR003607">
    <property type="entry name" value="HD/PDEase_dom"/>
</dbReference>
<dbReference type="Gene3D" id="1.10.3210.10">
    <property type="entry name" value="Hypothetical protein af1432"/>
    <property type="match status" value="1"/>
</dbReference>
<protein>
    <submittedName>
        <fullName evidence="3">HD-GYP domain-containing protein</fullName>
        <ecNumber evidence="3">3.1.4.-</ecNumber>
    </submittedName>
</protein>
<dbReference type="EC" id="3.1.4.-" evidence="3"/>